<dbReference type="Pfam" id="PF01509">
    <property type="entry name" value="TruB_N"/>
    <property type="match status" value="1"/>
</dbReference>
<dbReference type="NCBIfam" id="TIGR00431">
    <property type="entry name" value="TruB"/>
    <property type="match status" value="1"/>
</dbReference>
<evidence type="ECO:0000256" key="1">
    <source>
        <dbReference type="ARBA" id="ARBA00012787"/>
    </source>
</evidence>
<name>A0A1W1D6Y6_9ZZZZ</name>
<evidence type="ECO:0000256" key="3">
    <source>
        <dbReference type="ARBA" id="ARBA00023235"/>
    </source>
</evidence>
<dbReference type="CDD" id="cd02573">
    <property type="entry name" value="PseudoU_synth_EcTruB"/>
    <property type="match status" value="1"/>
</dbReference>
<sequence length="303" mass="33409">MSRRNAKGRDINGIVLLDKDTGLSSNAALQKVKRLFFAKKAGHTGSLDPLASGILPICLGQATKVAQFLLDDDKRYFVRGKLGEISDTGDCEGKIIKTQAFGHVTEPQIIDAVMSFKGDILQIPPMYSALKKDGQPLYKLARQGIEIERPARPVTIHSIDFISYEQGVLTLDVSCSKGTYIRSLIQDIGDKLGCGAHVVELRRTGFAHIDISEAIKFSDLEALAGDDYEQLDAHIFLSENMLPNIVSFTLDATQTVDIKYGRSIVCNQQDLAHKLKLFDDQKQFIGIGELSEDGVIQPKRLFV</sequence>
<reference evidence="7" key="1">
    <citation type="submission" date="2016-10" db="EMBL/GenBank/DDBJ databases">
        <authorList>
            <person name="de Groot N.N."/>
        </authorList>
    </citation>
    <scope>NUCLEOTIDE SEQUENCE</scope>
</reference>
<keyword evidence="3" id="KW-0413">Isomerase</keyword>
<evidence type="ECO:0000256" key="2">
    <source>
        <dbReference type="ARBA" id="ARBA00022694"/>
    </source>
</evidence>
<dbReference type="PANTHER" id="PTHR13767:SF2">
    <property type="entry name" value="PSEUDOURIDYLATE SYNTHASE TRUB1"/>
    <property type="match status" value="1"/>
</dbReference>
<accession>A0A1W1D6Y6</accession>
<dbReference type="GO" id="GO:0006400">
    <property type="term" value="P:tRNA modification"/>
    <property type="evidence" value="ECO:0007669"/>
    <property type="project" value="TreeGrafter"/>
</dbReference>
<gene>
    <name evidence="7" type="ORF">MNB_SUP05-4-502</name>
</gene>
<protein>
    <recommendedName>
        <fullName evidence="1">tRNA pseudouridine(55) synthase</fullName>
        <ecNumber evidence="1">5.4.99.25</ecNumber>
    </recommendedName>
</protein>
<dbReference type="InterPro" id="IPR032819">
    <property type="entry name" value="TruB_C"/>
</dbReference>
<proteinExistence type="inferred from homology"/>
<feature type="domain" description="tRNA pseudouridylate synthase B C-terminal" evidence="6">
    <location>
        <begin position="182"/>
        <end position="236"/>
    </location>
</feature>
<dbReference type="GO" id="GO:0160148">
    <property type="term" value="F:tRNA pseudouridine(55) synthase activity"/>
    <property type="evidence" value="ECO:0007669"/>
    <property type="project" value="UniProtKB-EC"/>
</dbReference>
<dbReference type="InterPro" id="IPR014780">
    <property type="entry name" value="tRNA_psdUridine_synth_TruB"/>
</dbReference>
<organism evidence="7">
    <name type="scientific">hydrothermal vent metagenome</name>
    <dbReference type="NCBI Taxonomy" id="652676"/>
    <lineage>
        <taxon>unclassified sequences</taxon>
        <taxon>metagenomes</taxon>
        <taxon>ecological metagenomes</taxon>
    </lineage>
</organism>
<dbReference type="PANTHER" id="PTHR13767">
    <property type="entry name" value="TRNA-PSEUDOURIDINE SYNTHASE"/>
    <property type="match status" value="1"/>
</dbReference>
<dbReference type="GO" id="GO:1990481">
    <property type="term" value="P:mRNA pseudouridine synthesis"/>
    <property type="evidence" value="ECO:0007669"/>
    <property type="project" value="TreeGrafter"/>
</dbReference>
<dbReference type="GO" id="GO:0016829">
    <property type="term" value="F:lyase activity"/>
    <property type="evidence" value="ECO:0007669"/>
    <property type="project" value="UniProtKB-KW"/>
</dbReference>
<evidence type="ECO:0000313" key="7">
    <source>
        <dbReference type="EMBL" id="SFV76395.1"/>
    </source>
</evidence>
<dbReference type="EMBL" id="FPHR01000002">
    <property type="protein sequence ID" value="SFV76395.1"/>
    <property type="molecule type" value="Genomic_DNA"/>
</dbReference>
<dbReference type="HAMAP" id="MF_01080">
    <property type="entry name" value="TruB_bact"/>
    <property type="match status" value="1"/>
</dbReference>
<dbReference type="InterPro" id="IPR015240">
    <property type="entry name" value="tRNA_sdUridine_synth_fam1_C"/>
</dbReference>
<evidence type="ECO:0000259" key="5">
    <source>
        <dbReference type="Pfam" id="PF09157"/>
    </source>
</evidence>
<dbReference type="InterPro" id="IPR020103">
    <property type="entry name" value="PsdUridine_synth_cat_dom_sf"/>
</dbReference>
<dbReference type="InterPro" id="IPR002501">
    <property type="entry name" value="PsdUridine_synth_N"/>
</dbReference>
<dbReference type="EC" id="5.4.99.25" evidence="1"/>
<dbReference type="CDD" id="cd21152">
    <property type="entry name" value="PUA_TruB_bacterial"/>
    <property type="match status" value="1"/>
</dbReference>
<feature type="domain" description="Pseudouridine synthase II N-terminal" evidence="4">
    <location>
        <begin position="33"/>
        <end position="181"/>
    </location>
</feature>
<dbReference type="Gene3D" id="3.30.2350.10">
    <property type="entry name" value="Pseudouridine synthase"/>
    <property type="match status" value="1"/>
</dbReference>
<dbReference type="AlphaFoldDB" id="A0A1W1D6Y6"/>
<dbReference type="SUPFAM" id="SSF88697">
    <property type="entry name" value="PUA domain-like"/>
    <property type="match status" value="1"/>
</dbReference>
<dbReference type="Pfam" id="PF09157">
    <property type="entry name" value="TruB-C_2"/>
    <property type="match status" value="1"/>
</dbReference>
<feature type="domain" description="tRNA pseudouridine synthase II TruB subfamily 1 C-terminal" evidence="5">
    <location>
        <begin position="249"/>
        <end position="302"/>
    </location>
</feature>
<evidence type="ECO:0000259" key="6">
    <source>
        <dbReference type="Pfam" id="PF16198"/>
    </source>
</evidence>
<dbReference type="Pfam" id="PF16198">
    <property type="entry name" value="TruB_C_2"/>
    <property type="match status" value="1"/>
</dbReference>
<dbReference type="SUPFAM" id="SSF55120">
    <property type="entry name" value="Pseudouridine synthase"/>
    <property type="match status" value="1"/>
</dbReference>
<keyword evidence="7" id="KW-0456">Lyase</keyword>
<dbReference type="GO" id="GO:0003723">
    <property type="term" value="F:RNA binding"/>
    <property type="evidence" value="ECO:0007669"/>
    <property type="project" value="InterPro"/>
</dbReference>
<evidence type="ECO:0000259" key="4">
    <source>
        <dbReference type="Pfam" id="PF01509"/>
    </source>
</evidence>
<dbReference type="InterPro" id="IPR036974">
    <property type="entry name" value="PUA_sf"/>
</dbReference>
<keyword evidence="2" id="KW-0819">tRNA processing</keyword>
<dbReference type="Gene3D" id="2.30.130.10">
    <property type="entry name" value="PUA domain"/>
    <property type="match status" value="1"/>
</dbReference>
<dbReference type="InterPro" id="IPR015947">
    <property type="entry name" value="PUA-like_sf"/>
</dbReference>